<comment type="subcellular location">
    <subcellularLocation>
        <location evidence="1">Membrane</location>
        <topology evidence="1">Multi-pass membrane protein</topology>
    </subcellularLocation>
</comment>
<proteinExistence type="predicted"/>
<keyword evidence="7" id="KW-1185">Reference proteome</keyword>
<keyword evidence="3 5" id="KW-1133">Transmembrane helix</keyword>
<feature type="transmembrane region" description="Helical" evidence="5">
    <location>
        <begin position="61"/>
        <end position="81"/>
    </location>
</feature>
<gene>
    <name evidence="6" type="ORF">OIN60_03045</name>
</gene>
<evidence type="ECO:0000256" key="1">
    <source>
        <dbReference type="ARBA" id="ARBA00004141"/>
    </source>
</evidence>
<comment type="caution">
    <text evidence="6">The sequence shown here is derived from an EMBL/GenBank/DDBJ whole genome shotgun (WGS) entry which is preliminary data.</text>
</comment>
<evidence type="ECO:0000256" key="3">
    <source>
        <dbReference type="ARBA" id="ARBA00022989"/>
    </source>
</evidence>
<feature type="transmembrane region" description="Helical" evidence="5">
    <location>
        <begin position="123"/>
        <end position="144"/>
    </location>
</feature>
<evidence type="ECO:0000256" key="5">
    <source>
        <dbReference type="SAM" id="Phobius"/>
    </source>
</evidence>
<dbReference type="EMBL" id="JAPCKK010000006">
    <property type="protein sequence ID" value="MDP4095767.1"/>
    <property type="molecule type" value="Genomic_DNA"/>
</dbReference>
<keyword evidence="4 5" id="KW-0472">Membrane</keyword>
<accession>A0ABT9FM12</accession>
<dbReference type="Pfam" id="PF07681">
    <property type="entry name" value="DoxX"/>
    <property type="match status" value="1"/>
</dbReference>
<evidence type="ECO:0000256" key="4">
    <source>
        <dbReference type="ARBA" id="ARBA00023136"/>
    </source>
</evidence>
<protein>
    <submittedName>
        <fullName evidence="6">DoxX family membrane protein</fullName>
    </submittedName>
</protein>
<feature type="transmembrane region" description="Helical" evidence="5">
    <location>
        <begin position="12"/>
        <end position="28"/>
    </location>
</feature>
<organism evidence="6 7">
    <name type="scientific">Paenibacillus zeirhizosphaerae</name>
    <dbReference type="NCBI Taxonomy" id="2987519"/>
    <lineage>
        <taxon>Bacteria</taxon>
        <taxon>Bacillati</taxon>
        <taxon>Bacillota</taxon>
        <taxon>Bacilli</taxon>
        <taxon>Bacillales</taxon>
        <taxon>Paenibacillaceae</taxon>
        <taxon>Paenibacillus</taxon>
    </lineage>
</organism>
<keyword evidence="2 5" id="KW-0812">Transmembrane</keyword>
<evidence type="ECO:0000256" key="2">
    <source>
        <dbReference type="ARBA" id="ARBA00022692"/>
    </source>
</evidence>
<name>A0ABT9FM12_9BACL</name>
<feature type="transmembrane region" description="Helical" evidence="5">
    <location>
        <begin position="93"/>
        <end position="117"/>
    </location>
</feature>
<reference evidence="6 7" key="1">
    <citation type="submission" date="2022-10" db="EMBL/GenBank/DDBJ databases">
        <title>Paenibacillus description and whole genome data of maize root bacterial community.</title>
        <authorList>
            <person name="Marton D."/>
            <person name="Farkas M."/>
            <person name="Cserhati M."/>
        </authorList>
    </citation>
    <scope>NUCLEOTIDE SEQUENCE [LARGE SCALE GENOMIC DNA]</scope>
    <source>
        <strain evidence="6 7">P96</strain>
    </source>
</reference>
<dbReference type="Proteomes" id="UP001241848">
    <property type="component" value="Unassembled WGS sequence"/>
</dbReference>
<dbReference type="PANTHER" id="PTHR39157:SF1">
    <property type="entry name" value="DOXX FAMILY PROTEIN"/>
    <property type="match status" value="1"/>
</dbReference>
<evidence type="ECO:0000313" key="7">
    <source>
        <dbReference type="Proteomes" id="UP001241848"/>
    </source>
</evidence>
<dbReference type="RefSeq" id="WP_305753405.1">
    <property type="nucleotide sequence ID" value="NZ_JAPCKK010000006.1"/>
</dbReference>
<dbReference type="InterPro" id="IPR032808">
    <property type="entry name" value="DoxX"/>
</dbReference>
<dbReference type="PANTHER" id="PTHR39157">
    <property type="entry name" value="INTEGRAL MEMBRANE PROTEIN-RELATED"/>
    <property type="match status" value="1"/>
</dbReference>
<sequence length="169" mass="18438">MFNTWLRENPVAMWILTVIRVVIGWTWMTHGWEKLTGGFAADGFLTGAIAKATGEHPAVQGWWAAFLEAFALPNASLFNFLIPVGEFLVGVGLLLGTLTTLAALMAMVMNFAFLFSGTVSTNAILILFEIFIVVAGANAGRIGLDHWVLPYLRGLFRRHDGSGQKAKLV</sequence>
<evidence type="ECO:0000313" key="6">
    <source>
        <dbReference type="EMBL" id="MDP4095767.1"/>
    </source>
</evidence>